<evidence type="ECO:0000256" key="12">
    <source>
        <dbReference type="ARBA" id="ARBA00022679"/>
    </source>
</evidence>
<dbReference type="InterPro" id="IPR002575">
    <property type="entry name" value="Aminoglycoside_PTrfase"/>
</dbReference>
<dbReference type="EC" id="2.7.11.1" evidence="7"/>
<evidence type="ECO:0000259" key="29">
    <source>
        <dbReference type="PROSITE" id="PS50011"/>
    </source>
</evidence>
<evidence type="ECO:0000256" key="4">
    <source>
        <dbReference type="ARBA" id="ARBA00006692"/>
    </source>
</evidence>
<protein>
    <recommendedName>
        <fullName evidence="25">MAP kinase-activated protein kinase 5</fullName>
        <ecNumber evidence="22">1.2.1.3</ecNumber>
        <ecNumber evidence="7">2.7.11.1</ecNumber>
    </recommendedName>
</protein>
<evidence type="ECO:0000256" key="25">
    <source>
        <dbReference type="ARBA" id="ARBA00074386"/>
    </source>
</evidence>
<dbReference type="InterPro" id="IPR016163">
    <property type="entry name" value="Ald_DH_C"/>
</dbReference>
<keyword evidence="17" id="KW-0007">Acetylation</keyword>
<dbReference type="Gene3D" id="3.30.200.20">
    <property type="entry name" value="Phosphorylase Kinase, domain 1"/>
    <property type="match status" value="2"/>
</dbReference>
<dbReference type="CDD" id="cd05154">
    <property type="entry name" value="ACAD10_11_N-like"/>
    <property type="match status" value="1"/>
</dbReference>
<evidence type="ECO:0000313" key="31">
    <source>
        <dbReference type="Proteomes" id="UP000736164"/>
    </source>
</evidence>
<keyword evidence="20" id="KW-0175">Coiled coil</keyword>
<dbReference type="Gene3D" id="1.10.510.10">
    <property type="entry name" value="Transferase(Phosphotransferase) domain 1"/>
    <property type="match status" value="1"/>
</dbReference>
<organism evidence="30 31">
    <name type="scientific">Atractosteus spatula</name>
    <name type="common">Alligator gar</name>
    <name type="synonym">Lepisosteus spatula</name>
    <dbReference type="NCBI Taxonomy" id="7917"/>
    <lineage>
        <taxon>Eukaryota</taxon>
        <taxon>Metazoa</taxon>
        <taxon>Chordata</taxon>
        <taxon>Craniata</taxon>
        <taxon>Vertebrata</taxon>
        <taxon>Euteleostomi</taxon>
        <taxon>Actinopterygii</taxon>
        <taxon>Neopterygii</taxon>
        <taxon>Holostei</taxon>
        <taxon>Semionotiformes</taxon>
        <taxon>Lepisosteidae</taxon>
        <taxon>Atractosteus</taxon>
    </lineage>
</organism>
<dbReference type="SUPFAM" id="SSF56112">
    <property type="entry name" value="Protein kinase-like (PK-like)"/>
    <property type="match status" value="2"/>
</dbReference>
<dbReference type="GO" id="GO:0005737">
    <property type="term" value="C:cytoplasm"/>
    <property type="evidence" value="ECO:0007669"/>
    <property type="project" value="UniProtKB-SubCell"/>
</dbReference>
<dbReference type="PANTHER" id="PTHR47829">
    <property type="entry name" value="HYDROLASE, PUTATIVE (AFU_ORTHOLOGUE AFUA_1G12880)-RELATED"/>
    <property type="match status" value="1"/>
</dbReference>
<dbReference type="Pfam" id="PF02771">
    <property type="entry name" value="Acyl-CoA_dh_N"/>
    <property type="match status" value="1"/>
</dbReference>
<dbReference type="InterPro" id="IPR006439">
    <property type="entry name" value="HAD-SF_hydro_IA"/>
</dbReference>
<accession>A0A8J7NPF4</accession>
<evidence type="ECO:0000256" key="1">
    <source>
        <dbReference type="ARBA" id="ARBA00001974"/>
    </source>
</evidence>
<dbReference type="GO" id="GO:0005634">
    <property type="term" value="C:nucleus"/>
    <property type="evidence" value="ECO:0007669"/>
    <property type="project" value="UniProtKB-SubCell"/>
</dbReference>
<dbReference type="Pfam" id="PF00171">
    <property type="entry name" value="Aldedh"/>
    <property type="match status" value="1"/>
</dbReference>
<dbReference type="InterPro" id="IPR016161">
    <property type="entry name" value="Ald_DH/histidinol_DH"/>
</dbReference>
<evidence type="ECO:0000256" key="27">
    <source>
        <dbReference type="RuleBase" id="RU003345"/>
    </source>
</evidence>
<keyword evidence="8" id="KW-0963">Cytoplasm</keyword>
<evidence type="ECO:0000256" key="10">
    <source>
        <dbReference type="ARBA" id="ARBA00022553"/>
    </source>
</evidence>
<evidence type="ECO:0000256" key="11">
    <source>
        <dbReference type="ARBA" id="ARBA00022630"/>
    </source>
</evidence>
<dbReference type="FunFam" id="3.40.309.10:FF:000001">
    <property type="entry name" value="Mitochondrial aldehyde dehydrogenase 2"/>
    <property type="match status" value="1"/>
</dbReference>
<dbReference type="Gene3D" id="3.40.309.10">
    <property type="entry name" value="Aldehyde Dehydrogenase, Chain A, domain 2"/>
    <property type="match status" value="1"/>
</dbReference>
<dbReference type="GO" id="GO:0005524">
    <property type="term" value="F:ATP binding"/>
    <property type="evidence" value="ECO:0007669"/>
    <property type="project" value="UniProtKB-KW"/>
</dbReference>
<feature type="active site" evidence="26">
    <location>
        <position position="1325"/>
    </location>
</feature>
<dbReference type="GO" id="GO:0004674">
    <property type="term" value="F:protein serine/threonine kinase activity"/>
    <property type="evidence" value="ECO:0007669"/>
    <property type="project" value="UniProtKB-KW"/>
</dbReference>
<evidence type="ECO:0000256" key="17">
    <source>
        <dbReference type="ARBA" id="ARBA00022990"/>
    </source>
</evidence>
<dbReference type="InterPro" id="IPR041726">
    <property type="entry name" value="ACAD10_11_N"/>
</dbReference>
<dbReference type="InterPro" id="IPR036250">
    <property type="entry name" value="AcylCo_DH-like_C"/>
</dbReference>
<dbReference type="Gene3D" id="4.10.1170.10">
    <property type="entry name" value="MAP kinase activated protein kinase 2"/>
    <property type="match status" value="1"/>
</dbReference>
<keyword evidence="10" id="KW-0597">Phosphoprotein</keyword>
<evidence type="ECO:0000256" key="19">
    <source>
        <dbReference type="ARBA" id="ARBA00023027"/>
    </source>
</evidence>
<dbReference type="InterPro" id="IPR037069">
    <property type="entry name" value="AcylCoA_DH/ox_N_sf"/>
</dbReference>
<dbReference type="InterPro" id="IPR036412">
    <property type="entry name" value="HAD-like_sf"/>
</dbReference>
<dbReference type="Gene3D" id="3.40.605.10">
    <property type="entry name" value="Aldehyde Dehydrogenase, Chain A, domain 1"/>
    <property type="match status" value="1"/>
</dbReference>
<evidence type="ECO:0000256" key="6">
    <source>
        <dbReference type="ARBA" id="ARBA00009986"/>
    </source>
</evidence>
<dbReference type="InterPro" id="IPR016162">
    <property type="entry name" value="Ald_DH_N"/>
</dbReference>
<dbReference type="PROSITE" id="PS00687">
    <property type="entry name" value="ALDEHYDE_DEHYDR_GLU"/>
    <property type="match status" value="1"/>
</dbReference>
<dbReference type="InterPro" id="IPR011945">
    <property type="entry name" value="HAD-SF_ppase_IA/epoxid_hydro_N"/>
</dbReference>
<feature type="region of interest" description="Disordered" evidence="28">
    <location>
        <begin position="1060"/>
        <end position="1094"/>
    </location>
</feature>
<evidence type="ECO:0000256" key="28">
    <source>
        <dbReference type="SAM" id="MobiDB-lite"/>
    </source>
</evidence>
<evidence type="ECO:0000256" key="7">
    <source>
        <dbReference type="ARBA" id="ARBA00012513"/>
    </source>
</evidence>
<dbReference type="NCBIfam" id="TIGR02247">
    <property type="entry name" value="HAD-1A3-hyp"/>
    <property type="match status" value="1"/>
</dbReference>
<dbReference type="PRINTS" id="PR00413">
    <property type="entry name" value="HADHALOGNASE"/>
</dbReference>
<keyword evidence="21" id="KW-0539">Nucleus</keyword>
<proteinExistence type="inferred from homology"/>
<comment type="caution">
    <text evidence="30">The sequence shown here is derived from an EMBL/GenBank/DDBJ whole genome shotgun (WGS) entry which is preliminary data.</text>
</comment>
<dbReference type="Gene3D" id="3.40.50.1000">
    <property type="entry name" value="HAD superfamily/HAD-like"/>
    <property type="match status" value="1"/>
</dbReference>
<keyword evidence="9" id="KW-0723">Serine/threonine-protein kinase</keyword>
<dbReference type="Gene3D" id="2.40.110.10">
    <property type="entry name" value="Butyryl-CoA Dehydrogenase, subunit A, domain 2"/>
    <property type="match status" value="1"/>
</dbReference>
<dbReference type="SMART" id="SM00220">
    <property type="entry name" value="S_TKc"/>
    <property type="match status" value="1"/>
</dbReference>
<dbReference type="GO" id="GO:1902531">
    <property type="term" value="P:regulation of intracellular signal transduction"/>
    <property type="evidence" value="ECO:0007669"/>
    <property type="project" value="UniProtKB-ARBA"/>
</dbReference>
<evidence type="ECO:0000256" key="23">
    <source>
        <dbReference type="ARBA" id="ARBA00047899"/>
    </source>
</evidence>
<keyword evidence="13" id="KW-0547">Nucleotide-binding</keyword>
<keyword evidence="18 27" id="KW-0560">Oxidoreductase</keyword>
<dbReference type="Gene3D" id="3.90.1200.10">
    <property type="match status" value="1"/>
</dbReference>
<feature type="non-terminal residue" evidence="30">
    <location>
        <position position="1"/>
    </location>
</feature>
<feature type="domain" description="Protein kinase" evidence="29">
    <location>
        <begin position="1682"/>
        <end position="1964"/>
    </location>
</feature>
<keyword evidence="16" id="KW-0067">ATP-binding</keyword>
<dbReference type="InterPro" id="IPR046373">
    <property type="entry name" value="Acyl-CoA_Oxase/DH_mid-dom_sf"/>
</dbReference>
<dbReference type="NCBIfam" id="TIGR01509">
    <property type="entry name" value="HAD-SF-IA-v3"/>
    <property type="match status" value="1"/>
</dbReference>
<dbReference type="PANTHER" id="PTHR47829:SF3">
    <property type="entry name" value="AMINOGLYCOSIDE PHOSPHOTRANSFERASE DOMAIN-CONTAINING PROTEIN"/>
    <property type="match status" value="1"/>
</dbReference>
<evidence type="ECO:0000256" key="5">
    <source>
        <dbReference type="ARBA" id="ARBA00009347"/>
    </source>
</evidence>
<evidence type="ECO:0000256" key="2">
    <source>
        <dbReference type="ARBA" id="ARBA00004123"/>
    </source>
</evidence>
<evidence type="ECO:0000256" key="9">
    <source>
        <dbReference type="ARBA" id="ARBA00022527"/>
    </source>
</evidence>
<evidence type="ECO:0000256" key="15">
    <source>
        <dbReference type="ARBA" id="ARBA00022827"/>
    </source>
</evidence>
<dbReference type="Pfam" id="PF00441">
    <property type="entry name" value="Acyl-CoA_dh_1"/>
    <property type="match status" value="1"/>
</dbReference>
<comment type="similarity">
    <text evidence="4">Belongs to the protein kinase superfamily. CAMK Ser/Thr protein kinase family.</text>
</comment>
<evidence type="ECO:0000313" key="30">
    <source>
        <dbReference type="EMBL" id="MBN3314851.1"/>
    </source>
</evidence>
<dbReference type="InterPro" id="IPR009100">
    <property type="entry name" value="AcylCoA_DH/oxidase_NM_dom_sf"/>
</dbReference>
<comment type="similarity">
    <text evidence="6 27">Belongs to the aldehyde dehydrogenase family.</text>
</comment>
<dbReference type="EMBL" id="JAAWVO010018097">
    <property type="protein sequence ID" value="MBN3314851.1"/>
    <property type="molecule type" value="Genomic_DNA"/>
</dbReference>
<dbReference type="InterPro" id="IPR027442">
    <property type="entry name" value="MAPKAPK_C"/>
</dbReference>
<dbReference type="InterPro" id="IPR016160">
    <property type="entry name" value="Ald_DH_CS_CYS"/>
</dbReference>
<evidence type="ECO:0000256" key="21">
    <source>
        <dbReference type="ARBA" id="ARBA00023242"/>
    </source>
</evidence>
<evidence type="ECO:0000256" key="18">
    <source>
        <dbReference type="ARBA" id="ARBA00023002"/>
    </source>
</evidence>
<dbReference type="InterPro" id="IPR013786">
    <property type="entry name" value="AcylCoA_DH/ox_N"/>
</dbReference>
<comment type="similarity">
    <text evidence="5">Belongs to the acyl-CoA dehydrogenase family.</text>
</comment>
<dbReference type="GO" id="GO:0016627">
    <property type="term" value="F:oxidoreductase activity, acting on the CH-CH group of donors"/>
    <property type="evidence" value="ECO:0007669"/>
    <property type="project" value="InterPro"/>
</dbReference>
<dbReference type="InterPro" id="IPR000719">
    <property type="entry name" value="Prot_kinase_dom"/>
</dbReference>
<dbReference type="SUPFAM" id="SSF56645">
    <property type="entry name" value="Acyl-CoA dehydrogenase NM domain-like"/>
    <property type="match status" value="1"/>
</dbReference>
<keyword evidence="31" id="KW-1185">Reference proteome</keyword>
<dbReference type="CDD" id="cd14171">
    <property type="entry name" value="STKc_MAPKAPK5"/>
    <property type="match status" value="1"/>
</dbReference>
<dbReference type="FunFam" id="2.40.110.10:FF:000002">
    <property type="entry name" value="Acyl-CoA dehydrogenase fadE12"/>
    <property type="match status" value="1"/>
</dbReference>
<dbReference type="GO" id="GO:0050660">
    <property type="term" value="F:flavin adenine dinucleotide binding"/>
    <property type="evidence" value="ECO:0007669"/>
    <property type="project" value="InterPro"/>
</dbReference>
<dbReference type="CDD" id="cd02603">
    <property type="entry name" value="HAD_sEH-N_like"/>
    <property type="match status" value="1"/>
</dbReference>
<dbReference type="FunFam" id="1.10.510.10:FF:000179">
    <property type="entry name" value="MAP kinase-activated protein kinase 5 isoform X1"/>
    <property type="match status" value="1"/>
</dbReference>
<keyword evidence="15" id="KW-0274">FAD</keyword>
<evidence type="ECO:0000256" key="16">
    <source>
        <dbReference type="ARBA" id="ARBA00022840"/>
    </source>
</evidence>
<dbReference type="InterPro" id="IPR052898">
    <property type="entry name" value="ACAD10-like"/>
</dbReference>
<dbReference type="Proteomes" id="UP000736164">
    <property type="component" value="Unassembled WGS sequence"/>
</dbReference>
<dbReference type="SUPFAM" id="SSF47203">
    <property type="entry name" value="Acyl-CoA dehydrogenase C-terminal domain-like"/>
    <property type="match status" value="1"/>
</dbReference>
<keyword evidence="12" id="KW-0808">Transferase</keyword>
<dbReference type="GO" id="GO:0004029">
    <property type="term" value="F:aldehyde dehydrogenase (NAD+) activity"/>
    <property type="evidence" value="ECO:0007669"/>
    <property type="project" value="UniProtKB-EC"/>
</dbReference>
<keyword evidence="14" id="KW-0418">Kinase</keyword>
<evidence type="ECO:0000256" key="14">
    <source>
        <dbReference type="ARBA" id="ARBA00022777"/>
    </source>
</evidence>
<evidence type="ECO:0000256" key="26">
    <source>
        <dbReference type="PROSITE-ProRule" id="PRU10007"/>
    </source>
</evidence>
<keyword evidence="11" id="KW-0285">Flavoprotein</keyword>
<dbReference type="Gene3D" id="1.20.140.10">
    <property type="entry name" value="Butyryl-CoA Dehydrogenase, subunit A, domain 3"/>
    <property type="match status" value="1"/>
</dbReference>
<dbReference type="Gene3D" id="1.10.150.240">
    <property type="entry name" value="Putative phosphatase, domain 2"/>
    <property type="match status" value="1"/>
</dbReference>
<dbReference type="GO" id="GO:0002039">
    <property type="term" value="F:p53 binding"/>
    <property type="evidence" value="ECO:0007669"/>
    <property type="project" value="UniProtKB-ARBA"/>
</dbReference>
<dbReference type="InterPro" id="IPR029510">
    <property type="entry name" value="Ald_DH_CS_GLU"/>
</dbReference>
<evidence type="ECO:0000256" key="24">
    <source>
        <dbReference type="ARBA" id="ARBA00048679"/>
    </source>
</evidence>
<dbReference type="Pfam" id="PF02770">
    <property type="entry name" value="Acyl-CoA_dh_M"/>
    <property type="match status" value="1"/>
</dbReference>
<dbReference type="PROSITE" id="PS00108">
    <property type="entry name" value="PROTEIN_KINASE_ST"/>
    <property type="match status" value="1"/>
</dbReference>
<keyword evidence="19" id="KW-0520">NAD</keyword>
<comment type="catalytic activity">
    <reaction evidence="24">
        <text>L-seryl-[protein] + ATP = O-phospho-L-seryl-[protein] + ADP + H(+)</text>
        <dbReference type="Rhea" id="RHEA:17989"/>
        <dbReference type="Rhea" id="RHEA-COMP:9863"/>
        <dbReference type="Rhea" id="RHEA-COMP:11604"/>
        <dbReference type="ChEBI" id="CHEBI:15378"/>
        <dbReference type="ChEBI" id="CHEBI:29999"/>
        <dbReference type="ChEBI" id="CHEBI:30616"/>
        <dbReference type="ChEBI" id="CHEBI:83421"/>
        <dbReference type="ChEBI" id="CHEBI:456216"/>
        <dbReference type="EC" id="2.7.11.1"/>
    </reaction>
</comment>
<dbReference type="SUPFAM" id="SSF56784">
    <property type="entry name" value="HAD-like"/>
    <property type="match status" value="1"/>
</dbReference>
<dbReference type="InterPro" id="IPR015590">
    <property type="entry name" value="Aldehyde_DH_dom"/>
</dbReference>
<feature type="non-terminal residue" evidence="30">
    <location>
        <position position="2131"/>
    </location>
</feature>
<dbReference type="GO" id="GO:0007265">
    <property type="term" value="P:Ras protein signal transduction"/>
    <property type="evidence" value="ECO:0007669"/>
    <property type="project" value="UniProtKB-ARBA"/>
</dbReference>
<dbReference type="InterPro" id="IPR023198">
    <property type="entry name" value="PGP-like_dom2"/>
</dbReference>
<evidence type="ECO:0000256" key="8">
    <source>
        <dbReference type="ARBA" id="ARBA00022490"/>
    </source>
</evidence>
<comment type="subcellular location">
    <subcellularLocation>
        <location evidence="3">Cytoplasm</location>
    </subcellularLocation>
    <subcellularLocation>
        <location evidence="2">Nucleus</location>
    </subcellularLocation>
</comment>
<dbReference type="PROSITE" id="PS00070">
    <property type="entry name" value="ALDEHYDE_DEHYDR_CYS"/>
    <property type="match status" value="1"/>
</dbReference>
<dbReference type="InterPro" id="IPR009075">
    <property type="entry name" value="AcylCo_DH/oxidase_C"/>
</dbReference>
<reference evidence="30" key="1">
    <citation type="journal article" date="2021" name="Cell">
        <title>Tracing the genetic footprints of vertebrate landing in non-teleost ray-finned fishes.</title>
        <authorList>
            <person name="Bi X."/>
            <person name="Wang K."/>
            <person name="Yang L."/>
            <person name="Pan H."/>
            <person name="Jiang H."/>
            <person name="Wei Q."/>
            <person name="Fang M."/>
            <person name="Yu H."/>
            <person name="Zhu C."/>
            <person name="Cai Y."/>
            <person name="He Y."/>
            <person name="Gan X."/>
            <person name="Zeng H."/>
            <person name="Yu D."/>
            <person name="Zhu Y."/>
            <person name="Jiang H."/>
            <person name="Qiu Q."/>
            <person name="Yang H."/>
            <person name="Zhang Y.E."/>
            <person name="Wang W."/>
            <person name="Zhu M."/>
            <person name="He S."/>
            <person name="Zhang G."/>
        </authorList>
    </citation>
    <scope>NUCLEOTIDE SEQUENCE</scope>
    <source>
        <strain evidence="30">Allg_001</strain>
    </source>
</reference>
<dbReference type="InterPro" id="IPR011009">
    <property type="entry name" value="Kinase-like_dom_sf"/>
</dbReference>
<dbReference type="Pfam" id="PF01636">
    <property type="entry name" value="APH"/>
    <property type="match status" value="1"/>
</dbReference>
<dbReference type="InterPro" id="IPR006091">
    <property type="entry name" value="Acyl-CoA_Oxase/DH_mid-dom"/>
</dbReference>
<dbReference type="InterPro" id="IPR023214">
    <property type="entry name" value="HAD_sf"/>
</dbReference>
<dbReference type="Pfam" id="PF00069">
    <property type="entry name" value="Pkinase"/>
    <property type="match status" value="1"/>
</dbReference>
<evidence type="ECO:0000256" key="3">
    <source>
        <dbReference type="ARBA" id="ARBA00004496"/>
    </source>
</evidence>
<dbReference type="FunFam" id="3.40.605.10:FF:000026">
    <property type="entry name" value="Aldehyde dehydrogenase, putative"/>
    <property type="match status" value="1"/>
</dbReference>
<dbReference type="InterPro" id="IPR008271">
    <property type="entry name" value="Ser/Thr_kinase_AS"/>
</dbReference>
<dbReference type="FunFam" id="1.20.140.10:FF:000018">
    <property type="entry name" value="Acyl-CoA dehydrogenase family member 10"/>
    <property type="match status" value="1"/>
</dbReference>
<dbReference type="FunFam" id="3.40.605.10:FF:000029">
    <property type="entry name" value="Aldehyde dehydrogenase, mitochondrial"/>
    <property type="match status" value="1"/>
</dbReference>
<dbReference type="EC" id="1.2.1.3" evidence="22"/>
<gene>
    <name evidence="30" type="primary">Acad10</name>
    <name evidence="30" type="ORF">GTO95_0013945</name>
</gene>
<dbReference type="GO" id="GO:0090400">
    <property type="term" value="P:stress-induced premature senescence"/>
    <property type="evidence" value="ECO:0007669"/>
    <property type="project" value="UniProtKB-ARBA"/>
</dbReference>
<dbReference type="FunFam" id="3.30.200.20:FF:000209">
    <property type="entry name" value="MAP kinase-activated protein kinase 5 isoform X1"/>
    <property type="match status" value="1"/>
</dbReference>
<evidence type="ECO:0000256" key="20">
    <source>
        <dbReference type="ARBA" id="ARBA00023054"/>
    </source>
</evidence>
<sequence length="2131" mass="234324">ELELRHAVPVGTIAQAMRLGDKSSAWKRYITGEMSTAEFIDAFGKECAEIAGSSVPGDLFLAELTTGHMAQQLPAMTEAIQCIRAEGLKTAVLTNNFFLHDGQTFLPVDRSQFSVVVESCIEGMCKPDPRIFRLCAERLGVLPEESVFLDDVGQNVTAAQQLGFHAIKASDGLQRASSCASSGSGVELAGMQMGFLSLWRSVRVCFCRRQVGDPGAAIGELQGVLGFPLSGFVPGTRAVRPEMALPLEQLGQHLREVLSPAPPEPLGVRQFSHGQSNPTYLVTAGGLRLVLRKKPPGALLPSAHAVEREFRVLKALSSAGVPVPKVMALCEDPSVIGTPFFLMEYCPGRIFHDPSLPGMDRQERREVYEAMVRVLCRIHSVDIKAVGLEDYGKSGSYVARQVQTWTKQYRASETRPIPAMERLMEWLPQHLPRSERAAVVHGDFRLDNLIFHPEKPEVLAVLDWELSTLGDPISDLAYSCLAHFLPSGFPVLKGISHCDLAELGIPSAEEIFSLYSSHMGLERLDSWNMYMAFSFFRVAAILQGVYKRHLKGQASSADAASTGELAEQMAELAWDFAVKEGFRIFNSSRPTPGQLIISPAGLPPPVQELYGRLQGFISARILPVEQELRDHQVSEKRWTIHPVVEQLKEEARAAGLWNLFIPLELDPQAQFGAGLTNLQYAHLCELMGRSLYAPEVFNCSAPDTGNMEVLIRYGTQRQREEWLTPLLRGTIRSCFAMTEPLVASSDATNIEASIIEDEDYYILNGHKWWTSGALNPNCKLCVFMGKTDPSAPKHKQQSMILVPMDTPGVRVVRPLSVYGVEDAPGGHAELVFESVRVPRSSLLLGPGRGFEIAQGRLGPGRVHHCMRLVGHAERALELMKERVKTRVAFGKPLAEQGTILADIGLSRLEIEQARLLVLKTAHLMDTVGNKVAAPEIAMIKAVVPSMAQKVIDRAIQAFGAAGLSNDYPLALFFSWARALRLADGPDEVHRATAGKASWRRAVNAKCELQEEAPIGVAVPGGAGGGIGGVKHSETGAPSESLLRVCARGSTRLPAHNYSAASAIPAPNPQPDVHFNKVPQQGKSSRTSAGGSKTFPSINPATGEVICQVAEGDKADVDKAVKAAREAFRLGSPWRRLDASDRGLLLNRLADQIEKHAAYLAALETLDNGKPYAVAYSVDVPMVVKCLRYYAGWADKWEGKTIPVDGDYFSYTRHEPIGVCGQIIPWNFPLLMQAWKLGPALATGNTVVMKVAEQTPLTALYVASLIKEVGFPPGVVNIVPGYGPTAGAAISTHMDIDKVAFTGSTEVGHLIQQAAGRSNLKKVTLELGGKSPNIILSDANMEEAVEQAHFALFFNQGQCCCAGSRTFVQEDIYQEFVERSVERARRRVVGDPFSLQTEQGPQVDEEQFQKVLGYISSGKRDGAKLMCGGGVAADRGYFIQPTVFGEVQDSMTIAQEEIFGPVMQILKFKTLEEVIERANNTKYGLAAAVFTKDIDKAHYVSGALRAGTVWINCYDVFGAQAPFGGYKASGNGRELGEYGLDNYTEVKTSTLNHNLQPPPQPPLRSLTLVISSPDPRPSPCQTPTRAPVLSLSMIVTVKPGGGLPFLCLTIRLAGSASPRSPPQTLRSLAGKGSFAEQPELWTVTLSLGNEQKVQGGTRLSTMSEDNNVDKFIKDTSILEEYNINWTQKLGAGISGPVRVCVKKSTQERFALKILIDRPKARNEVRLHMMCAGHPNIVQILEVYANSVQFPHESSPRARLLIVMEMMEGGELFHRISQHRHFTEKMASQVTEQISQALQHCHSMNIAHRDLKPENLLFKDNSLDAPVKLCDFGFAKIDQGDLMTPQFTPYYVAPQVLEAQRRHQKEKSGIIPTSPTPYTYNKSCDLWSLGVIIYVMLCGYPPFYSKHHSRTIPKDMRKKIMTGSFDFPEEEWSQISEMAKDIVRKLLKVKPEERLTIEGVLAHPWLNCTEALDNVLPSAQMMMDKAVVAGIQQAHAEQLANMRIQDLNVSLKPLNSVNNPILRKRKLLGTRPKDSFFIHDPENGGEDSNVALEKLRDVIAQCILPQAGENGDEKLNEVMHEAWRFNRDCKLLRDGLQGLSWNGRTFSDKVDRLKLAEIVKQVIEEKTNLQDSQ</sequence>
<feature type="compositionally biased region" description="Polar residues" evidence="28">
    <location>
        <begin position="1077"/>
        <end position="1094"/>
    </location>
</feature>
<comment type="cofactor">
    <cofactor evidence="1">
        <name>FAD</name>
        <dbReference type="ChEBI" id="CHEBI:57692"/>
    </cofactor>
</comment>
<dbReference type="CDD" id="cd07141">
    <property type="entry name" value="ALDH_F1AB_F2_RALDH1"/>
    <property type="match status" value="1"/>
</dbReference>
<name>A0A8J7NPF4_ATRSP</name>
<dbReference type="Pfam" id="PF00702">
    <property type="entry name" value="Hydrolase"/>
    <property type="match status" value="1"/>
</dbReference>
<dbReference type="PROSITE" id="PS50011">
    <property type="entry name" value="PROTEIN_KINASE_DOM"/>
    <property type="match status" value="1"/>
</dbReference>
<dbReference type="Gene3D" id="1.10.540.10">
    <property type="entry name" value="Acyl-CoA dehydrogenase/oxidase, N-terminal domain"/>
    <property type="match status" value="1"/>
</dbReference>
<evidence type="ECO:0000256" key="13">
    <source>
        <dbReference type="ARBA" id="ARBA00022741"/>
    </source>
</evidence>
<comment type="catalytic activity">
    <reaction evidence="23">
        <text>L-threonyl-[protein] + ATP = O-phospho-L-threonyl-[protein] + ADP + H(+)</text>
        <dbReference type="Rhea" id="RHEA:46608"/>
        <dbReference type="Rhea" id="RHEA-COMP:11060"/>
        <dbReference type="Rhea" id="RHEA-COMP:11605"/>
        <dbReference type="ChEBI" id="CHEBI:15378"/>
        <dbReference type="ChEBI" id="CHEBI:30013"/>
        <dbReference type="ChEBI" id="CHEBI:30616"/>
        <dbReference type="ChEBI" id="CHEBI:61977"/>
        <dbReference type="ChEBI" id="CHEBI:456216"/>
        <dbReference type="EC" id="2.7.11.1"/>
    </reaction>
</comment>
<evidence type="ECO:0000256" key="22">
    <source>
        <dbReference type="ARBA" id="ARBA00024226"/>
    </source>
</evidence>
<dbReference type="FunFam" id="4.10.1170.10:FF:000002">
    <property type="entry name" value="MAP kinase-activated protein kinase 5"/>
    <property type="match status" value="1"/>
</dbReference>
<dbReference type="SUPFAM" id="SSF53720">
    <property type="entry name" value="ALDH-like"/>
    <property type="match status" value="1"/>
</dbReference>